<dbReference type="GO" id="GO:0043190">
    <property type="term" value="C:ATP-binding cassette (ABC) transporter complex"/>
    <property type="evidence" value="ECO:0007669"/>
    <property type="project" value="InterPro"/>
</dbReference>
<dbReference type="InterPro" id="IPR030678">
    <property type="entry name" value="Peptide/Ni-bd"/>
</dbReference>
<dbReference type="Pfam" id="PF00496">
    <property type="entry name" value="SBP_bac_5"/>
    <property type="match status" value="1"/>
</dbReference>
<name>A0A1V1P2H8_9BACT</name>
<keyword evidence="3" id="KW-0813">Transport</keyword>
<dbReference type="CDD" id="cd08504">
    <property type="entry name" value="PBP2_OppA"/>
    <property type="match status" value="1"/>
</dbReference>
<evidence type="ECO:0000259" key="6">
    <source>
        <dbReference type="Pfam" id="PF00496"/>
    </source>
</evidence>
<dbReference type="Gene3D" id="3.90.76.10">
    <property type="entry name" value="Dipeptide-binding Protein, Domain 1"/>
    <property type="match status" value="1"/>
</dbReference>
<sequence>MNTVSIDSQKAICICFAIMLHISAIICNASENNAHNANKRNQSLPFLRIPIDVQTRSVDPTFAYYEASIELTEQLFSGILGFDFKNGRLKIVPELAKSWHHDDNGMVYRLELRDDVHWVTGITGEIMRKVTAYDIVWAIRRNIDPKTDAPYAFILYALKNGQAIHTGKNTDISTIGVKAINDYVVEFELEYPASYFPSLLTLWIFKPLPREQIQEYGKKWVEPNHIWTNGPYFLDQWHKYWKMNLIKNPNYYDKHRVQIDQLRYFIIPESFAGLHMYKENKLDILGDGFLRLPSSELIHISNDDQLSNELHSVPRYFTYCYLLNTKRPPLDNQSVRKALSLSIDREVLVDIITHGRELAAATFTPPFLMGIDHTNIHELNMGIQFDPGKAQALLKNEGFNDDNTFPELTLIHPISELHQTIAKAMASFLRHYHNIKIKIVEKSWEHYSEIAFQEDRHKAPHITPLGWGADYLDAHNWLNDAFSYSQSFTGWENKTYNKYVAQAGKHPDQTQRYQLYQQAEKILVQQECAIMPLFFETAKYLIKPRVQNWYFLPTYGQQLMHWSIDNTTDTK</sequence>
<dbReference type="SUPFAM" id="SSF53850">
    <property type="entry name" value="Periplasmic binding protein-like II"/>
    <property type="match status" value="1"/>
</dbReference>
<dbReference type="InterPro" id="IPR039424">
    <property type="entry name" value="SBP_5"/>
</dbReference>
<evidence type="ECO:0000256" key="2">
    <source>
        <dbReference type="ARBA" id="ARBA00005695"/>
    </source>
</evidence>
<dbReference type="Proteomes" id="UP000189670">
    <property type="component" value="Unassembled WGS sequence"/>
</dbReference>
<feature type="chain" id="PRO_5010739484" evidence="5">
    <location>
        <begin position="30"/>
        <end position="571"/>
    </location>
</feature>
<evidence type="ECO:0000313" key="8">
    <source>
        <dbReference type="Proteomes" id="UP000189670"/>
    </source>
</evidence>
<comment type="caution">
    <text evidence="7">The sequence shown here is derived from an EMBL/GenBank/DDBJ whole genome shotgun (WGS) entry which is preliminary data.</text>
</comment>
<evidence type="ECO:0000256" key="3">
    <source>
        <dbReference type="ARBA" id="ARBA00022448"/>
    </source>
</evidence>
<dbReference type="PANTHER" id="PTHR30290:SF10">
    <property type="entry name" value="PERIPLASMIC OLIGOPEPTIDE-BINDING PROTEIN-RELATED"/>
    <property type="match status" value="1"/>
</dbReference>
<dbReference type="EMBL" id="ATBP01000748">
    <property type="protein sequence ID" value="ETR69067.1"/>
    <property type="molecule type" value="Genomic_DNA"/>
</dbReference>
<organism evidence="7 8">
    <name type="scientific">Candidatus Magnetoglobus multicellularis str. Araruama</name>
    <dbReference type="NCBI Taxonomy" id="890399"/>
    <lineage>
        <taxon>Bacteria</taxon>
        <taxon>Pseudomonadati</taxon>
        <taxon>Thermodesulfobacteriota</taxon>
        <taxon>Desulfobacteria</taxon>
        <taxon>Desulfobacterales</taxon>
        <taxon>Desulfobacteraceae</taxon>
        <taxon>Candidatus Magnetoglobus</taxon>
    </lineage>
</organism>
<evidence type="ECO:0000256" key="5">
    <source>
        <dbReference type="SAM" id="SignalP"/>
    </source>
</evidence>
<proteinExistence type="inferred from homology"/>
<feature type="signal peptide" evidence="5">
    <location>
        <begin position="1"/>
        <end position="29"/>
    </location>
</feature>
<dbReference type="PIRSF" id="PIRSF002741">
    <property type="entry name" value="MppA"/>
    <property type="match status" value="1"/>
</dbReference>
<comment type="similarity">
    <text evidence="2">Belongs to the bacterial solute-binding protein 5 family.</text>
</comment>
<evidence type="ECO:0000256" key="1">
    <source>
        <dbReference type="ARBA" id="ARBA00004196"/>
    </source>
</evidence>
<dbReference type="PANTHER" id="PTHR30290">
    <property type="entry name" value="PERIPLASMIC BINDING COMPONENT OF ABC TRANSPORTER"/>
    <property type="match status" value="1"/>
</dbReference>
<dbReference type="AlphaFoldDB" id="A0A1V1P2H8"/>
<dbReference type="InterPro" id="IPR000914">
    <property type="entry name" value="SBP_5_dom"/>
</dbReference>
<evidence type="ECO:0000313" key="7">
    <source>
        <dbReference type="EMBL" id="ETR69067.1"/>
    </source>
</evidence>
<dbReference type="Gene3D" id="3.10.105.10">
    <property type="entry name" value="Dipeptide-binding Protein, Domain 3"/>
    <property type="match status" value="1"/>
</dbReference>
<accession>A0A1V1P2H8</accession>
<dbReference type="Gene3D" id="3.40.190.10">
    <property type="entry name" value="Periplasmic binding protein-like II"/>
    <property type="match status" value="1"/>
</dbReference>
<gene>
    <name evidence="7" type="ORF">OMM_04180</name>
</gene>
<dbReference type="GO" id="GO:0030288">
    <property type="term" value="C:outer membrane-bounded periplasmic space"/>
    <property type="evidence" value="ECO:0007669"/>
    <property type="project" value="UniProtKB-ARBA"/>
</dbReference>
<protein>
    <submittedName>
        <fullName evidence="7">Peptide/nickel transport system substrate-binding protein</fullName>
    </submittedName>
</protein>
<keyword evidence="4 5" id="KW-0732">Signal</keyword>
<evidence type="ECO:0000256" key="4">
    <source>
        <dbReference type="ARBA" id="ARBA00022729"/>
    </source>
</evidence>
<dbReference type="GO" id="GO:1904680">
    <property type="term" value="F:peptide transmembrane transporter activity"/>
    <property type="evidence" value="ECO:0007669"/>
    <property type="project" value="TreeGrafter"/>
</dbReference>
<reference evidence="8" key="1">
    <citation type="submission" date="2012-11" db="EMBL/GenBank/DDBJ databases">
        <authorList>
            <person name="Lucero-Rivera Y.E."/>
            <person name="Tovar-Ramirez D."/>
        </authorList>
    </citation>
    <scope>NUCLEOTIDE SEQUENCE [LARGE SCALE GENOMIC DNA]</scope>
    <source>
        <strain evidence="8">Araruama</strain>
    </source>
</reference>
<comment type="subcellular location">
    <subcellularLocation>
        <location evidence="1">Cell envelope</location>
    </subcellularLocation>
</comment>
<feature type="domain" description="Solute-binding protein family 5" evidence="6">
    <location>
        <begin position="90"/>
        <end position="486"/>
    </location>
</feature>
<dbReference type="GO" id="GO:0015833">
    <property type="term" value="P:peptide transport"/>
    <property type="evidence" value="ECO:0007669"/>
    <property type="project" value="TreeGrafter"/>
</dbReference>